<accession>A0AAX0YRC8</accession>
<dbReference type="AlphaFoldDB" id="A0AAX0YRC8"/>
<gene>
    <name evidence="1" type="ORF">C0W53_15355</name>
</gene>
<dbReference type="Proteomes" id="UP000240728">
    <property type="component" value="Unassembled WGS sequence"/>
</dbReference>
<sequence length="69" mass="7659">MPYILIIITIFLNTGCVNPQYTPVQSIVDSSPTPCNLEHVIRKSGAIWFTIENGTIYGYLKGGIKCKLN</sequence>
<keyword evidence="2" id="KW-1185">Reference proteome</keyword>
<proteinExistence type="predicted"/>
<dbReference type="EMBL" id="PYOZ01000010">
    <property type="protein sequence ID" value="PSX44007.1"/>
    <property type="molecule type" value="Genomic_DNA"/>
</dbReference>
<protein>
    <submittedName>
        <fullName evidence="1">Uncharacterized protein</fullName>
    </submittedName>
</protein>
<evidence type="ECO:0000313" key="2">
    <source>
        <dbReference type="Proteomes" id="UP000240728"/>
    </source>
</evidence>
<reference evidence="1 2" key="1">
    <citation type="submission" date="2018-01" db="EMBL/GenBank/DDBJ databases">
        <title>Whole genome sequencing of Histamine producing bacteria.</title>
        <authorList>
            <person name="Butler K."/>
        </authorList>
    </citation>
    <scope>NUCLEOTIDE SEQUENCE [LARGE SCALE GENOMIC DNA]</scope>
    <source>
        <strain evidence="1 2">A1-4</strain>
    </source>
</reference>
<organism evidence="1 2">
    <name type="scientific">Photobacterium kishitanii</name>
    <dbReference type="NCBI Taxonomy" id="318456"/>
    <lineage>
        <taxon>Bacteria</taxon>
        <taxon>Pseudomonadati</taxon>
        <taxon>Pseudomonadota</taxon>
        <taxon>Gammaproteobacteria</taxon>
        <taxon>Vibrionales</taxon>
        <taxon>Vibrionaceae</taxon>
        <taxon>Photobacterium</taxon>
    </lineage>
</organism>
<name>A0AAX0YRC8_9GAMM</name>
<evidence type="ECO:0000313" key="1">
    <source>
        <dbReference type="EMBL" id="PSX44007.1"/>
    </source>
</evidence>
<comment type="caution">
    <text evidence="1">The sequence shown here is derived from an EMBL/GenBank/DDBJ whole genome shotgun (WGS) entry which is preliminary data.</text>
</comment>